<gene>
    <name evidence="3" type="ORF">DAQ1742_01210</name>
</gene>
<protein>
    <submittedName>
        <fullName evidence="3">Hyphotheical protein</fullName>
    </submittedName>
</protein>
<reference evidence="3 4" key="1">
    <citation type="submission" date="2016-09" db="EMBL/GenBank/DDBJ databases">
        <authorList>
            <person name="Reverchon S."/>
            <person name="Nasser W."/>
            <person name="Leonard S."/>
            <person name="Brochier C."/>
            <person name="Duprey A."/>
        </authorList>
    </citation>
    <scope>NUCLEOTIDE SEQUENCE [LARGE SCALE GENOMIC DNA]</scope>
    <source>
        <strain evidence="3 4">174/2</strain>
    </source>
</reference>
<dbReference type="RefSeq" id="WP_035343392.1">
    <property type="nucleotide sequence ID" value="NZ_LT615367.1"/>
</dbReference>
<evidence type="ECO:0000313" key="4">
    <source>
        <dbReference type="Proteomes" id="UP000294820"/>
    </source>
</evidence>
<dbReference type="AlphaFoldDB" id="A0A375A7X7"/>
<feature type="transmembrane region" description="Helical" evidence="2">
    <location>
        <begin position="35"/>
        <end position="53"/>
    </location>
</feature>
<accession>A0A375A7X7</accession>
<feature type="coiled-coil region" evidence="1">
    <location>
        <begin position="109"/>
        <end position="136"/>
    </location>
</feature>
<evidence type="ECO:0000313" key="3">
    <source>
        <dbReference type="EMBL" id="SLM62218.1"/>
    </source>
</evidence>
<dbReference type="KEGG" id="daq:DAQ1742_01210"/>
<evidence type="ECO:0000256" key="2">
    <source>
        <dbReference type="SAM" id="Phobius"/>
    </source>
</evidence>
<evidence type="ECO:0000256" key="1">
    <source>
        <dbReference type="SAM" id="Coils"/>
    </source>
</evidence>
<dbReference type="EMBL" id="LT615367">
    <property type="protein sequence ID" value="SLM62218.1"/>
    <property type="molecule type" value="Genomic_DNA"/>
</dbReference>
<organism evidence="3 4">
    <name type="scientific">Dickeya aquatica</name>
    <dbReference type="NCBI Taxonomy" id="1401087"/>
    <lineage>
        <taxon>Bacteria</taxon>
        <taxon>Pseudomonadati</taxon>
        <taxon>Pseudomonadota</taxon>
        <taxon>Gammaproteobacteria</taxon>
        <taxon>Enterobacterales</taxon>
        <taxon>Pectobacteriaceae</taxon>
        <taxon>Dickeya</taxon>
    </lineage>
</organism>
<dbReference type="InterPro" id="IPR025048">
    <property type="entry name" value="DUF3987"/>
</dbReference>
<keyword evidence="2" id="KW-0812">Transmembrane</keyword>
<keyword evidence="4" id="KW-1185">Reference proteome</keyword>
<dbReference type="Proteomes" id="UP000294820">
    <property type="component" value="Chromosome 1"/>
</dbReference>
<proteinExistence type="predicted"/>
<name>A0A375A7X7_9GAMM</name>
<keyword evidence="2" id="KW-0472">Membrane</keyword>
<sequence length="504" mass="57695">MTKRNKSKKIKELSLEFQTLPTFSQRLISYIHFKTGAAAELIFTVLLGVMAYACQDKFDVQLKNGKTFTSLYLLLLARSGSRKSTVFKLLMEPIYRLENALKDDFLLKKERYELEIASWEVEFKEYKKQYSKAIRQITGESEARNKQEECYLRKPVIPIRKYLTKNDTTSEGLRKILAQGSPSLMLGSDEAGGPFDSNLFRNTPVLNSLWGEGRIADSRASRDSYDVDDARLTMLLMMQPGLFDDFLEKQGEKARNSGCLARLLPVDMEQIPELICIPDAGTWTDEPGLEEFFSIVTKHLQDGMRRREKNEERIFVTFSSEAQSIWSLQSRQIQEKIKKGGELHHYDDFSARFMEHASRIAAVMQMFITPDSPVITKETLTSSLKITEFFINHLIAKVDSTRKPTRAEKLAWYLEDNLVSNGSYDFKRNDLIKKGPYSVRSSENLMPTLKQLESEGVVQLFERGGVNYVKFIGSTMEPKDLAEKTNIPILYSGSIAMSKLPNFE</sequence>
<keyword evidence="1" id="KW-0175">Coiled coil</keyword>
<dbReference type="Pfam" id="PF13148">
    <property type="entry name" value="DUF3987"/>
    <property type="match status" value="1"/>
</dbReference>
<keyword evidence="2" id="KW-1133">Transmembrane helix</keyword>